<evidence type="ECO:0000259" key="1">
    <source>
        <dbReference type="PROSITE" id="PS51186"/>
    </source>
</evidence>
<dbReference type="SUPFAM" id="SSF55729">
    <property type="entry name" value="Acyl-CoA N-acyltransferases (Nat)"/>
    <property type="match status" value="1"/>
</dbReference>
<sequence>MDVARQLFREYQEFLGEDLCFQGFEQELASLPGKYASPEGAILLAKHEGDMIGCVAVRALKGDTCEMKRLYVKTVSQGLSAGRKLAEAIIKKAKELGYKKMQLDTLERLERAVELYEKLGFKEISSYYENPLNKVIYLELDLT</sequence>
<dbReference type="PROSITE" id="PS51186">
    <property type="entry name" value="GNAT"/>
    <property type="match status" value="1"/>
</dbReference>
<evidence type="ECO:0000313" key="2">
    <source>
        <dbReference type="EMBL" id="TQV87218.1"/>
    </source>
</evidence>
<dbReference type="OrthoDB" id="5419426at2"/>
<feature type="domain" description="N-acetyltransferase" evidence="1">
    <location>
        <begin position="1"/>
        <end position="143"/>
    </location>
</feature>
<dbReference type="Proteomes" id="UP000315439">
    <property type="component" value="Unassembled WGS sequence"/>
</dbReference>
<dbReference type="PANTHER" id="PTHR43305">
    <property type="entry name" value="FAMILY N-ACETYLTRANSFERASE, PUTATIVE (AFU_ORTHOLOGUE AFUA_2G01380)-RELATED"/>
    <property type="match status" value="1"/>
</dbReference>
<dbReference type="EMBL" id="VIKS01000009">
    <property type="protein sequence ID" value="TQV87218.1"/>
    <property type="molecule type" value="Genomic_DNA"/>
</dbReference>
<dbReference type="AlphaFoldDB" id="A0A545UCN1"/>
<name>A0A545UCN1_9GAMM</name>
<accession>A0A545UCN1</accession>
<dbReference type="CDD" id="cd04301">
    <property type="entry name" value="NAT_SF"/>
    <property type="match status" value="1"/>
</dbReference>
<organism evidence="2 3">
    <name type="scientific">Aliikangiella coralliicola</name>
    <dbReference type="NCBI Taxonomy" id="2592383"/>
    <lineage>
        <taxon>Bacteria</taxon>
        <taxon>Pseudomonadati</taxon>
        <taxon>Pseudomonadota</taxon>
        <taxon>Gammaproteobacteria</taxon>
        <taxon>Oceanospirillales</taxon>
        <taxon>Pleioneaceae</taxon>
        <taxon>Aliikangiella</taxon>
    </lineage>
</organism>
<evidence type="ECO:0000313" key="3">
    <source>
        <dbReference type="Proteomes" id="UP000315439"/>
    </source>
</evidence>
<gene>
    <name evidence="2" type="ORF">FLL46_13985</name>
</gene>
<keyword evidence="2" id="KW-0808">Transferase</keyword>
<proteinExistence type="predicted"/>
<dbReference type="Pfam" id="PF00583">
    <property type="entry name" value="Acetyltransf_1"/>
    <property type="match status" value="1"/>
</dbReference>
<comment type="caution">
    <text evidence="2">The sequence shown here is derived from an EMBL/GenBank/DDBJ whole genome shotgun (WGS) entry which is preliminary data.</text>
</comment>
<protein>
    <submittedName>
        <fullName evidence="2">GNAT family N-acetyltransferase</fullName>
    </submittedName>
</protein>
<reference evidence="2 3" key="1">
    <citation type="submission" date="2019-07" db="EMBL/GenBank/DDBJ databases">
        <title>Draft genome for Aliikangiella sp. M105.</title>
        <authorList>
            <person name="Wang G."/>
        </authorList>
    </citation>
    <scope>NUCLEOTIDE SEQUENCE [LARGE SCALE GENOMIC DNA]</scope>
    <source>
        <strain evidence="2 3">M105</strain>
    </source>
</reference>
<dbReference type="GO" id="GO:0016747">
    <property type="term" value="F:acyltransferase activity, transferring groups other than amino-acyl groups"/>
    <property type="evidence" value="ECO:0007669"/>
    <property type="project" value="InterPro"/>
</dbReference>
<dbReference type="InterPro" id="IPR052777">
    <property type="entry name" value="Acetyltransferase_Enz"/>
</dbReference>
<dbReference type="PANTHER" id="PTHR43305:SF1">
    <property type="entry name" value="FAMILY N-ACETYLTRANSFERASE, PUTATIVE (AFU_ORTHOLOGUE AFUA_2G01380)-RELATED"/>
    <property type="match status" value="1"/>
</dbReference>
<dbReference type="Gene3D" id="3.40.630.30">
    <property type="match status" value="1"/>
</dbReference>
<keyword evidence="3" id="KW-1185">Reference proteome</keyword>
<dbReference type="InterPro" id="IPR016181">
    <property type="entry name" value="Acyl_CoA_acyltransferase"/>
</dbReference>
<dbReference type="InterPro" id="IPR000182">
    <property type="entry name" value="GNAT_dom"/>
</dbReference>